<dbReference type="EMBL" id="GG678838">
    <property type="protein sequence ID" value="EER08768.1"/>
    <property type="molecule type" value="Genomic_DNA"/>
</dbReference>
<reference evidence="2 3" key="1">
    <citation type="submission" date="2008-07" db="EMBL/GenBank/DDBJ databases">
        <authorList>
            <person name="El-Sayed N."/>
            <person name="Caler E."/>
            <person name="Inman J."/>
            <person name="Amedeo P."/>
            <person name="Hass B."/>
            <person name="Wortman J."/>
        </authorList>
    </citation>
    <scope>NUCLEOTIDE SEQUENCE [LARGE SCALE GENOMIC DNA]</scope>
    <source>
        <strain evidence="3">ATCC 50983 / TXsc</strain>
    </source>
</reference>
<dbReference type="Proteomes" id="UP000007800">
    <property type="component" value="Unassembled WGS sequence"/>
</dbReference>
<dbReference type="RefSeq" id="XP_002776952.1">
    <property type="nucleotide sequence ID" value="XM_002776906.1"/>
</dbReference>
<protein>
    <submittedName>
        <fullName evidence="2">Uncharacterized protein</fullName>
    </submittedName>
</protein>
<dbReference type="AlphaFoldDB" id="C5L3C5"/>
<keyword evidence="3" id="KW-1185">Reference proteome</keyword>
<evidence type="ECO:0000256" key="1">
    <source>
        <dbReference type="SAM" id="MobiDB-lite"/>
    </source>
</evidence>
<accession>C5L3C5</accession>
<name>C5L3C5_PERM5</name>
<evidence type="ECO:0000313" key="2">
    <source>
        <dbReference type="EMBL" id="EER08768.1"/>
    </source>
</evidence>
<gene>
    <name evidence="2" type="ORF">Pmar_PMAR007720</name>
</gene>
<dbReference type="InterPro" id="IPR021109">
    <property type="entry name" value="Peptidase_aspartic_dom_sf"/>
</dbReference>
<proteinExistence type="predicted"/>
<feature type="non-terminal residue" evidence="2">
    <location>
        <position position="318"/>
    </location>
</feature>
<feature type="region of interest" description="Disordered" evidence="1">
    <location>
        <begin position="87"/>
        <end position="123"/>
    </location>
</feature>
<sequence>MYARLLRERALYAQVTGTQLPAAVVAAKFVSALAPPLRGALETAWGRMLGDFTVEQVREHALFYEERQVGRTVSDLDKSAKCRKTISPYPGSKAMNGSGSMAAAATEQSRVSPSRQPQGSSIHGGITAGNRCKYCSERGYKKADKHSDALCWENPANASKRPPWFRPLEGRLPRGPAVNGSAVVEAGKTFVTCAKGRQGLVGIETLLEGRRSANQTPALLLLDTGSECTLASAQLISRLGLEVRTYGSPVVLEAAGEGGTVNVVGEVALPAMVGGNDGKWYRFHLTVQVATDLNPAVVDSSAILLGLGSLRKMGAEIA</sequence>
<feature type="compositionally biased region" description="Low complexity" evidence="1">
    <location>
        <begin position="91"/>
        <end position="105"/>
    </location>
</feature>
<dbReference type="GeneID" id="9043087"/>
<feature type="compositionally biased region" description="Polar residues" evidence="1">
    <location>
        <begin position="106"/>
        <end position="121"/>
    </location>
</feature>
<dbReference type="Gene3D" id="2.40.70.10">
    <property type="entry name" value="Acid Proteases"/>
    <property type="match status" value="1"/>
</dbReference>
<evidence type="ECO:0000313" key="3">
    <source>
        <dbReference type="Proteomes" id="UP000007800"/>
    </source>
</evidence>
<dbReference type="InParanoid" id="C5L3C5"/>
<organism evidence="3">
    <name type="scientific">Perkinsus marinus (strain ATCC 50983 / TXsc)</name>
    <dbReference type="NCBI Taxonomy" id="423536"/>
    <lineage>
        <taxon>Eukaryota</taxon>
        <taxon>Sar</taxon>
        <taxon>Alveolata</taxon>
        <taxon>Perkinsozoa</taxon>
        <taxon>Perkinsea</taxon>
        <taxon>Perkinsida</taxon>
        <taxon>Perkinsidae</taxon>
        <taxon>Perkinsus</taxon>
    </lineage>
</organism>